<proteinExistence type="predicted"/>
<gene>
    <name evidence="10" type="ORF">METZ01_LOCUS80950</name>
</gene>
<comment type="subcellular location">
    <subcellularLocation>
        <location evidence="1">Cytoplasm</location>
    </subcellularLocation>
</comment>
<dbReference type="GO" id="GO:0005524">
    <property type="term" value="F:ATP binding"/>
    <property type="evidence" value="ECO:0007669"/>
    <property type="project" value="InterPro"/>
</dbReference>
<dbReference type="InterPro" id="IPR000719">
    <property type="entry name" value="Prot_kinase_dom"/>
</dbReference>
<evidence type="ECO:0000256" key="2">
    <source>
        <dbReference type="ARBA" id="ARBA00022490"/>
    </source>
</evidence>
<sequence length="338" mass="39254">MSIFSIPPPSFTKSDAKKIVYDVYGLIVKARTLDSDRDQNFYLYNKEKEFVLKIYNPKESIDIINMQTNVLHHFQEISSDLVEAPRIINTLGGERIGRVKRNNTEYVLRLVSFLNGPQLKDINEKTISYYQLGTFIGNLTKALESFSDAHAKRIFPWDINNIDFLKKHSKLFKAEKEERIISHFIKEFEKNILPNKNLLRKSIIHNDCNDHNIIVNNNNEIYGIIDFGDMVYTYVAAEPAVCIAYAVLGRGDSLSIAGDIIKGFCLTSYLSSEEIKAIIYLVCIRLCISVTMAKYRSEIFPENKYLMVSNIEAWEFLYFMYQEDLETWSKRLVQYVRP</sequence>
<dbReference type="InterPro" id="IPR050249">
    <property type="entry name" value="Pseudomonas-type_ThrB"/>
</dbReference>
<dbReference type="EMBL" id="UINC01006532">
    <property type="protein sequence ID" value="SVA28096.1"/>
    <property type="molecule type" value="Genomic_DNA"/>
</dbReference>
<evidence type="ECO:0000256" key="7">
    <source>
        <dbReference type="ARBA" id="ARBA00038873"/>
    </source>
</evidence>
<name>A0A381UIQ6_9ZZZZ</name>
<evidence type="ECO:0000259" key="9">
    <source>
        <dbReference type="PROSITE" id="PS50011"/>
    </source>
</evidence>
<evidence type="ECO:0000256" key="8">
    <source>
        <dbReference type="ARBA" id="ARBA00040505"/>
    </source>
</evidence>
<keyword evidence="2" id="KW-0963">Cytoplasm</keyword>
<reference evidence="10" key="1">
    <citation type="submission" date="2018-05" db="EMBL/GenBank/DDBJ databases">
        <authorList>
            <person name="Lanie J.A."/>
            <person name="Ng W.-L."/>
            <person name="Kazmierczak K.M."/>
            <person name="Andrzejewski T.M."/>
            <person name="Davidsen T.M."/>
            <person name="Wayne K.J."/>
            <person name="Tettelin H."/>
            <person name="Glass J.I."/>
            <person name="Rusch D."/>
            <person name="Podicherti R."/>
            <person name="Tsui H.-C.T."/>
            <person name="Winkler M.E."/>
        </authorList>
    </citation>
    <scope>NUCLEOTIDE SEQUENCE</scope>
</reference>
<evidence type="ECO:0000256" key="4">
    <source>
        <dbReference type="ARBA" id="ARBA00022777"/>
    </source>
</evidence>
<protein>
    <recommendedName>
        <fullName evidence="8">Hydroxylysine kinase</fullName>
        <ecNumber evidence="7">2.7.1.81</ecNumber>
    </recommendedName>
</protein>
<evidence type="ECO:0000256" key="3">
    <source>
        <dbReference type="ARBA" id="ARBA00022679"/>
    </source>
</evidence>
<dbReference type="SUPFAM" id="SSF56112">
    <property type="entry name" value="Protein kinase-like (PK-like)"/>
    <property type="match status" value="1"/>
</dbReference>
<keyword evidence="4" id="KW-0418">Kinase</keyword>
<dbReference type="Pfam" id="PF01636">
    <property type="entry name" value="APH"/>
    <property type="match status" value="1"/>
</dbReference>
<evidence type="ECO:0000256" key="5">
    <source>
        <dbReference type="ARBA" id="ARBA00036820"/>
    </source>
</evidence>
<dbReference type="PANTHER" id="PTHR21064">
    <property type="entry name" value="AMINOGLYCOSIDE PHOSPHOTRANSFERASE DOMAIN-CONTAINING PROTEIN-RELATED"/>
    <property type="match status" value="1"/>
</dbReference>
<accession>A0A381UIQ6</accession>
<dbReference type="GO" id="GO:0004672">
    <property type="term" value="F:protein kinase activity"/>
    <property type="evidence" value="ECO:0007669"/>
    <property type="project" value="InterPro"/>
</dbReference>
<dbReference type="GO" id="GO:0047992">
    <property type="term" value="F:hydroxylysine kinase activity"/>
    <property type="evidence" value="ECO:0007669"/>
    <property type="project" value="UniProtKB-EC"/>
</dbReference>
<comment type="function">
    <text evidence="6">Catalyzes the GTP-dependent phosphorylation of 5-hydroxy-L-lysine.</text>
</comment>
<comment type="catalytic activity">
    <reaction evidence="5">
        <text>(5R)-5-hydroxy-L-lysine + GTP = (5R)-5-phosphooxy-L-lysine + GDP + H(+)</text>
        <dbReference type="Rhea" id="RHEA:19049"/>
        <dbReference type="ChEBI" id="CHEBI:15378"/>
        <dbReference type="ChEBI" id="CHEBI:37565"/>
        <dbReference type="ChEBI" id="CHEBI:57882"/>
        <dbReference type="ChEBI" id="CHEBI:58189"/>
        <dbReference type="ChEBI" id="CHEBI:58357"/>
        <dbReference type="EC" id="2.7.1.81"/>
    </reaction>
</comment>
<dbReference type="Gene3D" id="3.90.1200.10">
    <property type="match status" value="1"/>
</dbReference>
<dbReference type="AlphaFoldDB" id="A0A381UIQ6"/>
<keyword evidence="3" id="KW-0808">Transferase</keyword>
<evidence type="ECO:0000256" key="6">
    <source>
        <dbReference type="ARBA" id="ARBA00037368"/>
    </source>
</evidence>
<dbReference type="PANTHER" id="PTHR21064:SF1">
    <property type="entry name" value="HYDROXYLYSINE KINASE"/>
    <property type="match status" value="1"/>
</dbReference>
<organism evidence="10">
    <name type="scientific">marine metagenome</name>
    <dbReference type="NCBI Taxonomy" id="408172"/>
    <lineage>
        <taxon>unclassified sequences</taxon>
        <taxon>metagenomes</taxon>
        <taxon>ecological metagenomes</taxon>
    </lineage>
</organism>
<dbReference type="PROSITE" id="PS50011">
    <property type="entry name" value="PROTEIN_KINASE_DOM"/>
    <property type="match status" value="1"/>
</dbReference>
<dbReference type="EC" id="2.7.1.81" evidence="7"/>
<evidence type="ECO:0000313" key="10">
    <source>
        <dbReference type="EMBL" id="SVA28096.1"/>
    </source>
</evidence>
<dbReference type="GO" id="GO:0005737">
    <property type="term" value="C:cytoplasm"/>
    <property type="evidence" value="ECO:0007669"/>
    <property type="project" value="UniProtKB-SubCell"/>
</dbReference>
<evidence type="ECO:0000256" key="1">
    <source>
        <dbReference type="ARBA" id="ARBA00004496"/>
    </source>
</evidence>
<dbReference type="InterPro" id="IPR011009">
    <property type="entry name" value="Kinase-like_dom_sf"/>
</dbReference>
<dbReference type="InterPro" id="IPR002575">
    <property type="entry name" value="Aminoglycoside_PTrfase"/>
</dbReference>
<feature type="domain" description="Protein kinase" evidence="9">
    <location>
        <begin position="13"/>
        <end position="338"/>
    </location>
</feature>